<protein>
    <recommendedName>
        <fullName evidence="3">Nephrocystin 3-like N-terminal domain-containing protein</fullName>
    </recommendedName>
</protein>
<dbReference type="InterPro" id="IPR056884">
    <property type="entry name" value="NPHP3-like_N"/>
</dbReference>
<dbReference type="Pfam" id="PF24883">
    <property type="entry name" value="NPHP3_N"/>
    <property type="match status" value="2"/>
</dbReference>
<keyword evidence="5" id="KW-1185">Reference proteome</keyword>
<reference evidence="4" key="1">
    <citation type="submission" date="2020-11" db="EMBL/GenBank/DDBJ databases">
        <authorList>
            <consortium name="DOE Joint Genome Institute"/>
            <person name="Ahrendt S."/>
            <person name="Riley R."/>
            <person name="Andreopoulos W."/>
            <person name="Labutti K."/>
            <person name="Pangilinan J."/>
            <person name="Ruiz-Duenas F.J."/>
            <person name="Barrasa J.M."/>
            <person name="Sanchez-Garcia M."/>
            <person name="Camarero S."/>
            <person name="Miyauchi S."/>
            <person name="Serrano A."/>
            <person name="Linde D."/>
            <person name="Babiker R."/>
            <person name="Drula E."/>
            <person name="Ayuso-Fernandez I."/>
            <person name="Pacheco R."/>
            <person name="Padilla G."/>
            <person name="Ferreira P."/>
            <person name="Barriuso J."/>
            <person name="Kellner H."/>
            <person name="Castanera R."/>
            <person name="Alfaro M."/>
            <person name="Ramirez L."/>
            <person name="Pisabarro A.G."/>
            <person name="Kuo A."/>
            <person name="Tritt A."/>
            <person name="Lipzen A."/>
            <person name="He G."/>
            <person name="Yan M."/>
            <person name="Ng V."/>
            <person name="Cullen D."/>
            <person name="Martin F."/>
            <person name="Rosso M.-N."/>
            <person name="Henrissat B."/>
            <person name="Hibbett D."/>
            <person name="Martinez A.T."/>
            <person name="Grigoriev I.V."/>
        </authorList>
    </citation>
    <scope>NUCLEOTIDE SEQUENCE</scope>
    <source>
        <strain evidence="4">AH 40177</strain>
    </source>
</reference>
<dbReference type="AlphaFoldDB" id="A0A9P5PTS1"/>
<evidence type="ECO:0000259" key="3">
    <source>
        <dbReference type="Pfam" id="PF24883"/>
    </source>
</evidence>
<proteinExistence type="predicted"/>
<dbReference type="Gene3D" id="3.40.50.300">
    <property type="entry name" value="P-loop containing nucleotide triphosphate hydrolases"/>
    <property type="match status" value="1"/>
</dbReference>
<evidence type="ECO:0000313" key="5">
    <source>
        <dbReference type="Proteomes" id="UP000772434"/>
    </source>
</evidence>
<name>A0A9P5PTS1_9AGAR</name>
<gene>
    <name evidence="4" type="ORF">BDP27DRAFT_1421154</name>
</gene>
<evidence type="ECO:0000256" key="1">
    <source>
        <dbReference type="ARBA" id="ARBA00022737"/>
    </source>
</evidence>
<dbReference type="PANTHER" id="PTHR10039">
    <property type="entry name" value="AMELOGENIN"/>
    <property type="match status" value="1"/>
</dbReference>
<organism evidence="4 5">
    <name type="scientific">Rhodocollybia butyracea</name>
    <dbReference type="NCBI Taxonomy" id="206335"/>
    <lineage>
        <taxon>Eukaryota</taxon>
        <taxon>Fungi</taxon>
        <taxon>Dikarya</taxon>
        <taxon>Basidiomycota</taxon>
        <taxon>Agaricomycotina</taxon>
        <taxon>Agaricomycetes</taxon>
        <taxon>Agaricomycetidae</taxon>
        <taxon>Agaricales</taxon>
        <taxon>Marasmiineae</taxon>
        <taxon>Omphalotaceae</taxon>
        <taxon>Rhodocollybia</taxon>
    </lineage>
</organism>
<dbReference type="InterPro" id="IPR027417">
    <property type="entry name" value="P-loop_NTPase"/>
</dbReference>
<dbReference type="OrthoDB" id="5967843at2759"/>
<dbReference type="PANTHER" id="PTHR10039:SF14">
    <property type="entry name" value="NACHT DOMAIN-CONTAINING PROTEIN"/>
    <property type="match status" value="1"/>
</dbReference>
<accession>A0A9P5PTS1</accession>
<dbReference type="EMBL" id="JADNRY010000053">
    <property type="protein sequence ID" value="KAF9069174.1"/>
    <property type="molecule type" value="Genomic_DNA"/>
</dbReference>
<evidence type="ECO:0000313" key="4">
    <source>
        <dbReference type="EMBL" id="KAF9069174.1"/>
    </source>
</evidence>
<dbReference type="Proteomes" id="UP000772434">
    <property type="component" value="Unassembled WGS sequence"/>
</dbReference>
<sequence length="694" mass="77773">MVNTKDPSTSYLPTTLFVNGNQANHFWMFSGSHDFVIGRGTFNNAGRDVNISTSDGEKGLHILYAHTSPSAVFNAEARFPPPLCHPGTREGILRELNNWANQDAPQVFPNDSIIRWLYGPAGAGKSAIAQSLAEACAKAGILAGSFFFWRSDSSRNNPARLFTTLAFQIATTMPELRPIINSVVVQNPSIVESSIEVQLNELLLQPLLKVQMHQESLGKPPSSHWRNGGRSPTPFSSMLAGTGTSSSPLSLTRARIMMRSQIIIIDGLDECSDSRQQQRILSILENAMHKHFLPFRILIASRPEPRIKESFNSPQLRSICRWMPLDDHLFQASREIQVFLQGKFQEILQRHSHTMEHVPRPWPTDNQIDILVTKASGHFIYPSTVLKYIDDDGAVPADRLDVVLGIQPPEGAESPFAELDALYHQILLAAHKKSTKLVHILGAIIVYQMDNTNKGEVLVHLLAAEMKSLGALRAALSGLHSLFNGPSPVESSLRFCHASFGDFLSDNKRSLHFYINKSDGHDYLAQCCLSIIELGGPKDFPQSLTLEFDHVELENYARSYWANHHTHACGTAQLLSRLDTFNVYSAFLTQYRLQPAFISSIVWSLCDFLPKIFTIQAHFKSKHNKVLQHFLEISTIGFSIIMPDLEIHIRLSADLYSAQNPTLDLFSWIMQCITSQLPSRLTFTNPIPLYHLRH</sequence>
<dbReference type="SUPFAM" id="SSF52540">
    <property type="entry name" value="P-loop containing nucleoside triphosphate hydrolases"/>
    <property type="match status" value="1"/>
</dbReference>
<evidence type="ECO:0000256" key="2">
    <source>
        <dbReference type="SAM" id="MobiDB-lite"/>
    </source>
</evidence>
<feature type="domain" description="Nephrocystin 3-like N-terminal" evidence="3">
    <location>
        <begin position="109"/>
        <end position="211"/>
    </location>
</feature>
<comment type="caution">
    <text evidence="4">The sequence shown here is derived from an EMBL/GenBank/DDBJ whole genome shotgun (WGS) entry which is preliminary data.</text>
</comment>
<keyword evidence="1" id="KW-0677">Repeat</keyword>
<feature type="domain" description="Nephrocystin 3-like N-terminal" evidence="3">
    <location>
        <begin position="257"/>
        <end position="302"/>
    </location>
</feature>
<feature type="region of interest" description="Disordered" evidence="2">
    <location>
        <begin position="218"/>
        <end position="246"/>
    </location>
</feature>